<evidence type="ECO:0000313" key="2">
    <source>
        <dbReference type="Proteomes" id="UP001281147"/>
    </source>
</evidence>
<organism evidence="1 2">
    <name type="scientific">Vermiconidia calcicola</name>
    <dbReference type="NCBI Taxonomy" id="1690605"/>
    <lineage>
        <taxon>Eukaryota</taxon>
        <taxon>Fungi</taxon>
        <taxon>Dikarya</taxon>
        <taxon>Ascomycota</taxon>
        <taxon>Pezizomycotina</taxon>
        <taxon>Dothideomycetes</taxon>
        <taxon>Dothideomycetidae</taxon>
        <taxon>Mycosphaerellales</taxon>
        <taxon>Extremaceae</taxon>
        <taxon>Vermiconidia</taxon>
    </lineage>
</organism>
<comment type="caution">
    <text evidence="1">The sequence shown here is derived from an EMBL/GenBank/DDBJ whole genome shotgun (WGS) entry which is preliminary data.</text>
</comment>
<keyword evidence="2" id="KW-1185">Reference proteome</keyword>
<evidence type="ECO:0000313" key="1">
    <source>
        <dbReference type="EMBL" id="KAK3691563.1"/>
    </source>
</evidence>
<dbReference type="Proteomes" id="UP001281147">
    <property type="component" value="Unassembled WGS sequence"/>
</dbReference>
<sequence length="851" mass="93572">MLDPLSALGVAGNLIQLIDFGFKLVSEGKEIYESTSGALEDNKVAETLANDLAKLTTGVTESQTKWLAAHAETQLDPDEIQLRNLCDRCTEIAVELNIHLQKLKVDERAKHRKLKSVKQAIISVWKKEKVEAIANRLEKYQSEVDTQVLFGLRKSAQAADVKNSAQFEALDQQTKELTITVLDGGKKLDARLSNQDEILARIHDTLLTTMQTVQKRSPSPAPAYETVAGSCSSAATALHEAAGRGDPQDVRVLLRSPTIDVNSRDGDGCTPLHLASSGEVAKRLLNDKRIDKNLEDYSGYTALHCAVLKCRLDVIKALLEAGIDKTLEDDQGKAAAFYAIGCPAAWWLLKYGHETEAKAEDHLNNTGLLHMSWLGDEEGVQFFLRHKADVNAINKWHETALTEASRHGNSSIVKILIDHKAHLELAAGKEWTPLLQAVRDDRIETVRTLLERGADKEAKLNNDKTPLVEACTRSHFRVAELLVFFGAAIEVADTSKRTPLLLAAHKGKKALTSMLLDRGANIEARDKDGCNAAYCAAKGGHVGTLNILLDHGLVVNAKTDQGFTAISIASNLGHYECVKLLLRRQADPNIHGARGSGYTALAEASHHGRVEVVTLLLEQGAKWDIGSKSGYSALSVAAYNGQDAVIRILFDHGADIEQPGYASKDPELSVTPLMRAAMAGKARSVALLTELGAKVDMRDVLGRTALFLAADRKHDDCVRILLERGANVNIQTEKGETALMKAAYHGRREITQMLVESNANLQLRDWRQCTAWIFAVQTDNNRLEHLLRPSSDEDETLHTLRAERHPNEIAAYLTKCYQNADKVYSSISFSDVTERPAGYWRPFCKALNPTM</sequence>
<gene>
    <name evidence="1" type="ORF">LTR37_018572</name>
</gene>
<protein>
    <submittedName>
        <fullName evidence="1">Uncharacterized protein</fullName>
    </submittedName>
</protein>
<proteinExistence type="predicted"/>
<accession>A0ACC3MHS6</accession>
<reference evidence="1" key="1">
    <citation type="submission" date="2023-07" db="EMBL/GenBank/DDBJ databases">
        <title>Black Yeasts Isolated from many extreme environments.</title>
        <authorList>
            <person name="Coleine C."/>
            <person name="Stajich J.E."/>
            <person name="Selbmann L."/>
        </authorList>
    </citation>
    <scope>NUCLEOTIDE SEQUENCE</scope>
    <source>
        <strain evidence="1">CCFEE 5714</strain>
    </source>
</reference>
<name>A0ACC3MHS6_9PEZI</name>
<dbReference type="EMBL" id="JAUTXU010000263">
    <property type="protein sequence ID" value="KAK3691563.1"/>
    <property type="molecule type" value="Genomic_DNA"/>
</dbReference>